<accession>A0AA46WSY2</accession>
<dbReference type="EMBL" id="CP083974">
    <property type="protein sequence ID" value="UZF42991.1"/>
    <property type="molecule type" value="Genomic_DNA"/>
</dbReference>
<evidence type="ECO:0000313" key="1">
    <source>
        <dbReference type="EMBL" id="UZF42991.1"/>
    </source>
</evidence>
<dbReference type="AlphaFoldDB" id="A0AA46WSY2"/>
<dbReference type="RefSeq" id="WP_229582702.1">
    <property type="nucleotide sequence ID" value="NZ_CP083974.1"/>
</dbReference>
<gene>
    <name evidence="1" type="ORF">KUM34_013740</name>
</gene>
<evidence type="ECO:0000313" key="2">
    <source>
        <dbReference type="Proteomes" id="UP001162740"/>
    </source>
</evidence>
<organism evidence="1 2">
    <name type="scientific">Rhodococcus rhodochrous</name>
    <dbReference type="NCBI Taxonomy" id="1829"/>
    <lineage>
        <taxon>Bacteria</taxon>
        <taxon>Bacillati</taxon>
        <taxon>Actinomycetota</taxon>
        <taxon>Actinomycetes</taxon>
        <taxon>Mycobacteriales</taxon>
        <taxon>Nocardiaceae</taxon>
        <taxon>Rhodococcus</taxon>
    </lineage>
</organism>
<reference evidence="1 2" key="1">
    <citation type="journal article" date="2021" name="Front. Microbiol.">
        <title>Bacterial Transformation of Aromatic Monomers in Softwood Black Liquor.</title>
        <authorList>
            <person name="Navas L.E."/>
            <person name="Dexter G."/>
            <person name="Liu J."/>
            <person name="Levy-Booth D."/>
            <person name="Cho M."/>
            <person name="Jang S.K."/>
            <person name="Mansfield S.D."/>
            <person name="Renneckar S."/>
            <person name="Mohn W.W."/>
            <person name="Eltis L.D."/>
        </authorList>
    </citation>
    <scope>NUCLEOTIDE SEQUENCE [LARGE SCALE GENOMIC DNA]</scope>
    <source>
        <strain evidence="1 2">GD02</strain>
    </source>
</reference>
<proteinExistence type="predicted"/>
<name>A0AA46WSY2_RHORH</name>
<dbReference type="InterPro" id="IPR001387">
    <property type="entry name" value="Cro/C1-type_HTH"/>
</dbReference>
<dbReference type="Proteomes" id="UP001162740">
    <property type="component" value="Chromosome"/>
</dbReference>
<dbReference type="CDD" id="cd00093">
    <property type="entry name" value="HTH_XRE"/>
    <property type="match status" value="1"/>
</dbReference>
<protein>
    <submittedName>
        <fullName evidence="1">Uncharacterized protein</fullName>
    </submittedName>
</protein>
<sequence length="191" mass="21550">MSIDVEGQQFIAAYEVAAAEAAAWTQVRDLRLWTAAQFCRHELGMSMRSTAAELGVSRSTLARSAWNERGTNPNTWDTMSDRAHEIDDEVLIRVGLGDYASPQARFDAGLISVFERDSLLDYHRRREMRIPDQIREAVEKYPGISNLDLPRMIVMAVPQGSVPDLRAHAEESQCTVDTDDRWWPAESISPN</sequence>